<protein>
    <recommendedName>
        <fullName evidence="4">N-acetyl-gamma-glutamyl-phosphate reductase</fullName>
        <shortName evidence="4">AGPR</shortName>
        <ecNumber evidence="4">1.2.1.38</ecNumber>
    </recommendedName>
    <alternativeName>
        <fullName evidence="4">N-acetyl-glutamate semialdehyde dehydrogenase</fullName>
        <shortName evidence="4">NAGSA dehydrogenase</shortName>
    </alternativeName>
</protein>
<dbReference type="EMBL" id="JAHUZB010000002">
    <property type="protein sequence ID" value="MBV7390200.1"/>
    <property type="molecule type" value="Genomic_DNA"/>
</dbReference>
<dbReference type="RefSeq" id="WP_218325249.1">
    <property type="nucleotide sequence ID" value="NZ_JAHUZB010000002.1"/>
</dbReference>
<dbReference type="GO" id="GO:0003942">
    <property type="term" value="F:N-acetyl-gamma-glutamyl-phosphate reductase activity"/>
    <property type="evidence" value="ECO:0007669"/>
    <property type="project" value="UniProtKB-EC"/>
</dbReference>
<dbReference type="NCBIfam" id="TIGR01850">
    <property type="entry name" value="argC"/>
    <property type="match status" value="1"/>
</dbReference>
<dbReference type="InterPro" id="IPR023013">
    <property type="entry name" value="AGPR_AS"/>
</dbReference>
<evidence type="ECO:0000256" key="2">
    <source>
        <dbReference type="ARBA" id="ARBA00022857"/>
    </source>
</evidence>
<dbReference type="PANTHER" id="PTHR32338">
    <property type="entry name" value="N-ACETYL-GAMMA-GLUTAMYL-PHOSPHATE REDUCTASE, CHLOROPLASTIC-RELATED-RELATED"/>
    <property type="match status" value="1"/>
</dbReference>
<comment type="caution">
    <text evidence="7">The sequence shown here is derived from an EMBL/GenBank/DDBJ whole genome shotgun (WGS) entry which is preliminary data.</text>
</comment>
<comment type="function">
    <text evidence="4">Catalyzes the NADPH-dependent reduction of N-acetyl-5-glutamyl phosphate to yield N-acetyl-L-glutamate 5-semialdehyde.</text>
</comment>
<keyword evidence="8" id="KW-1185">Reference proteome</keyword>
<keyword evidence="4" id="KW-0055">Arginine biosynthesis</keyword>
<keyword evidence="2 4" id="KW-0521">NADP</keyword>
<evidence type="ECO:0000313" key="7">
    <source>
        <dbReference type="EMBL" id="MBV7390200.1"/>
    </source>
</evidence>
<comment type="subcellular location">
    <subcellularLocation>
        <location evidence="4">Cytoplasm</location>
    </subcellularLocation>
</comment>
<name>A0ABS6TBC2_9ENTE</name>
<gene>
    <name evidence="4 7" type="primary">argC</name>
    <name evidence="7" type="ORF">KUA55_05870</name>
</gene>
<dbReference type="CDD" id="cd17895">
    <property type="entry name" value="AGPR_1_N"/>
    <property type="match status" value="1"/>
</dbReference>
<dbReference type="Pfam" id="PF22698">
    <property type="entry name" value="Semialdhyde_dhC_1"/>
    <property type="match status" value="1"/>
</dbReference>
<dbReference type="Pfam" id="PF01118">
    <property type="entry name" value="Semialdhyde_dh"/>
    <property type="match status" value="1"/>
</dbReference>
<feature type="active site" evidence="4 5">
    <location>
        <position position="147"/>
    </location>
</feature>
<dbReference type="SMART" id="SM00859">
    <property type="entry name" value="Semialdhyde_dh"/>
    <property type="match status" value="1"/>
</dbReference>
<dbReference type="InterPro" id="IPR058924">
    <property type="entry name" value="AGPR_dimerisation_dom"/>
</dbReference>
<keyword evidence="4" id="KW-0963">Cytoplasm</keyword>
<comment type="pathway">
    <text evidence="4">Amino-acid biosynthesis; L-arginine biosynthesis; N(2)-acetyl-L-ornithine from L-glutamate: step 3/4.</text>
</comment>
<dbReference type="InterPro" id="IPR050085">
    <property type="entry name" value="AGPR"/>
</dbReference>
<sequence length="343" mass="37973">MKVAIIGVTGYSGLELVRLLKNHPKVEIVSLHSHSQNNQDISNVYPHLKRIIDLTLEEINPKKIMATADLVFFATPSGISKDLAADFSENNFPMIDLSGDFRLKEIGAYEKWYQKEPASPAILSKAEYGLADLNSEYSSNFIANPGCYATCALLSLAPLVQEKWIDPDSIIIDGKSGLSGAGKNLSVAAHFEEAHDNMSLYKMNSHQHIPEIVQQLKSWDKSIPAIQFSTSLIPVSRGIFMTSYLKAKRKLTTSQVHQLYQSFYQDKPFIRVQAENQFPSIKQVVGSNYCDIGVAFNEATNVITVVSVLDNLVKGAAGQAIQNLNHLMKIPEITGLDFVPVYP</sequence>
<evidence type="ECO:0000313" key="8">
    <source>
        <dbReference type="Proteomes" id="UP000774130"/>
    </source>
</evidence>
<reference evidence="7 8" key="1">
    <citation type="submission" date="2021-06" db="EMBL/GenBank/DDBJ databases">
        <title>Enterococcus alishanensis sp. nov., a novel lactic acid bacterium isolated from fresh coffee beans.</title>
        <authorList>
            <person name="Chen Y.-S."/>
        </authorList>
    </citation>
    <scope>NUCLEOTIDE SEQUENCE [LARGE SCALE GENOMIC DNA]</scope>
    <source>
        <strain evidence="7 8">ALS3</strain>
    </source>
</reference>
<evidence type="ECO:0000256" key="1">
    <source>
        <dbReference type="ARBA" id="ARBA00022605"/>
    </source>
</evidence>
<feature type="domain" description="Semialdehyde dehydrogenase NAD-binding" evidence="6">
    <location>
        <begin position="2"/>
        <end position="141"/>
    </location>
</feature>
<keyword evidence="1 4" id="KW-0028">Amino-acid biosynthesis</keyword>
<dbReference type="CDD" id="cd23934">
    <property type="entry name" value="AGPR_1_C"/>
    <property type="match status" value="1"/>
</dbReference>
<organism evidence="7 8">
    <name type="scientific">Enterococcus alishanensis</name>
    <dbReference type="NCBI Taxonomy" id="1303817"/>
    <lineage>
        <taxon>Bacteria</taxon>
        <taxon>Bacillati</taxon>
        <taxon>Bacillota</taxon>
        <taxon>Bacilli</taxon>
        <taxon>Lactobacillales</taxon>
        <taxon>Enterococcaceae</taxon>
        <taxon>Enterococcus</taxon>
    </lineage>
</organism>
<accession>A0ABS6TBC2</accession>
<proteinExistence type="inferred from homology"/>
<evidence type="ECO:0000259" key="6">
    <source>
        <dbReference type="SMART" id="SM00859"/>
    </source>
</evidence>
<dbReference type="PANTHER" id="PTHR32338:SF10">
    <property type="entry name" value="N-ACETYL-GAMMA-GLUTAMYL-PHOSPHATE REDUCTASE, CHLOROPLASTIC-RELATED"/>
    <property type="match status" value="1"/>
</dbReference>
<dbReference type="EC" id="1.2.1.38" evidence="4"/>
<dbReference type="InterPro" id="IPR000706">
    <property type="entry name" value="AGPR_type-1"/>
</dbReference>
<evidence type="ECO:0000256" key="4">
    <source>
        <dbReference type="HAMAP-Rule" id="MF_00150"/>
    </source>
</evidence>
<dbReference type="HAMAP" id="MF_00150">
    <property type="entry name" value="ArgC_type1"/>
    <property type="match status" value="1"/>
</dbReference>
<comment type="similarity">
    <text evidence="4">Belongs to the NAGSA dehydrogenase family. Type 1 subfamily.</text>
</comment>
<dbReference type="Proteomes" id="UP000774130">
    <property type="component" value="Unassembled WGS sequence"/>
</dbReference>
<keyword evidence="3 4" id="KW-0560">Oxidoreductase</keyword>
<comment type="catalytic activity">
    <reaction evidence="4">
        <text>N-acetyl-L-glutamate 5-semialdehyde + phosphate + NADP(+) = N-acetyl-L-glutamyl 5-phosphate + NADPH + H(+)</text>
        <dbReference type="Rhea" id="RHEA:21588"/>
        <dbReference type="ChEBI" id="CHEBI:15378"/>
        <dbReference type="ChEBI" id="CHEBI:29123"/>
        <dbReference type="ChEBI" id="CHEBI:43474"/>
        <dbReference type="ChEBI" id="CHEBI:57783"/>
        <dbReference type="ChEBI" id="CHEBI:57936"/>
        <dbReference type="ChEBI" id="CHEBI:58349"/>
        <dbReference type="EC" id="1.2.1.38"/>
    </reaction>
</comment>
<evidence type="ECO:0000256" key="3">
    <source>
        <dbReference type="ARBA" id="ARBA00023002"/>
    </source>
</evidence>
<evidence type="ECO:0000256" key="5">
    <source>
        <dbReference type="PROSITE-ProRule" id="PRU10010"/>
    </source>
</evidence>
<dbReference type="PROSITE" id="PS01224">
    <property type="entry name" value="ARGC"/>
    <property type="match status" value="1"/>
</dbReference>
<dbReference type="InterPro" id="IPR000534">
    <property type="entry name" value="Semialdehyde_DH_NAD-bd"/>
</dbReference>